<dbReference type="Proteomes" id="UP000501802">
    <property type="component" value="Chromosome"/>
</dbReference>
<keyword evidence="2" id="KW-1185">Reference proteome</keyword>
<accession>A0A6G9AWF4</accession>
<dbReference type="KEGG" id="spib:G8759_30285"/>
<gene>
    <name evidence="1" type="ORF">G8759_30285</name>
</gene>
<reference evidence="1 2" key="1">
    <citation type="submission" date="2020-03" db="EMBL/GenBank/DDBJ databases">
        <authorList>
            <person name="Kim M.K."/>
        </authorList>
    </citation>
    <scope>NUCLEOTIDE SEQUENCE [LARGE SCALE GENOMIC DNA]</scope>
    <source>
        <strain evidence="1 2">BT328</strain>
    </source>
</reference>
<dbReference type="AlphaFoldDB" id="A0A6G9AWF4"/>
<dbReference type="EMBL" id="CP050063">
    <property type="protein sequence ID" value="QIP16625.1"/>
    <property type="molecule type" value="Genomic_DNA"/>
</dbReference>
<proteinExistence type="predicted"/>
<evidence type="ECO:0008006" key="3">
    <source>
        <dbReference type="Google" id="ProtNLM"/>
    </source>
</evidence>
<dbReference type="RefSeq" id="WP_167216696.1">
    <property type="nucleotide sequence ID" value="NZ_CP050063.1"/>
</dbReference>
<evidence type="ECO:0000313" key="2">
    <source>
        <dbReference type="Proteomes" id="UP000501802"/>
    </source>
</evidence>
<protein>
    <recommendedName>
        <fullName evidence="3">Transposase</fullName>
    </recommendedName>
</protein>
<organism evidence="1 2">
    <name type="scientific">Spirosoma aureum</name>
    <dbReference type="NCBI Taxonomy" id="2692134"/>
    <lineage>
        <taxon>Bacteria</taxon>
        <taxon>Pseudomonadati</taxon>
        <taxon>Bacteroidota</taxon>
        <taxon>Cytophagia</taxon>
        <taxon>Cytophagales</taxon>
        <taxon>Cytophagaceae</taxon>
        <taxon>Spirosoma</taxon>
    </lineage>
</organism>
<evidence type="ECO:0000313" key="1">
    <source>
        <dbReference type="EMBL" id="QIP16625.1"/>
    </source>
</evidence>
<name>A0A6G9AWF4_9BACT</name>
<sequence length="94" mass="10566">MGKFVECYNYNLLPSTTTFAAAMLRTQPYISKAIPKGRSGNNYCPTFTDQELMTTYLFGLLKERFTLRQTYDSITDHWGEGSPVAILSSCHPSA</sequence>